<feature type="transmembrane region" description="Helical" evidence="1">
    <location>
        <begin position="185"/>
        <end position="208"/>
    </location>
</feature>
<feature type="transmembrane region" description="Helical" evidence="1">
    <location>
        <begin position="155"/>
        <end position="173"/>
    </location>
</feature>
<reference evidence="3" key="1">
    <citation type="journal article" date="2019" name="Int. J. Syst. Evol. Microbiol.">
        <title>The Global Catalogue of Microorganisms (GCM) 10K type strain sequencing project: providing services to taxonomists for standard genome sequencing and annotation.</title>
        <authorList>
            <consortium name="The Broad Institute Genomics Platform"/>
            <consortium name="The Broad Institute Genome Sequencing Center for Infectious Disease"/>
            <person name="Wu L."/>
            <person name="Ma J."/>
        </authorList>
    </citation>
    <scope>NUCLEOTIDE SEQUENCE [LARGE SCALE GENOMIC DNA]</scope>
    <source>
        <strain evidence="3">JCM 30774</strain>
    </source>
</reference>
<feature type="transmembrane region" description="Helical" evidence="1">
    <location>
        <begin position="92"/>
        <end position="111"/>
    </location>
</feature>
<dbReference type="Proteomes" id="UP001597059">
    <property type="component" value="Unassembled WGS sequence"/>
</dbReference>
<protein>
    <recommendedName>
        <fullName evidence="4">Bile acid:sodium symporter</fullName>
    </recommendedName>
</protein>
<evidence type="ECO:0000256" key="1">
    <source>
        <dbReference type="SAM" id="Phobius"/>
    </source>
</evidence>
<comment type="caution">
    <text evidence="2">The sequence shown here is derived from an EMBL/GenBank/DDBJ whole genome shotgun (WGS) entry which is preliminary data.</text>
</comment>
<evidence type="ECO:0000313" key="3">
    <source>
        <dbReference type="Proteomes" id="UP001597059"/>
    </source>
</evidence>
<organism evidence="2 3">
    <name type="scientific">Rhodanobacter aciditrophus</name>
    <dbReference type="NCBI Taxonomy" id="1623218"/>
    <lineage>
        <taxon>Bacteria</taxon>
        <taxon>Pseudomonadati</taxon>
        <taxon>Pseudomonadota</taxon>
        <taxon>Gammaproteobacteria</taxon>
        <taxon>Lysobacterales</taxon>
        <taxon>Rhodanobacteraceae</taxon>
        <taxon>Rhodanobacter</taxon>
    </lineage>
</organism>
<feature type="transmembrane region" description="Helical" evidence="1">
    <location>
        <begin position="220"/>
        <end position="241"/>
    </location>
</feature>
<dbReference type="EMBL" id="JBHTMN010000014">
    <property type="protein sequence ID" value="MFD1384164.1"/>
    <property type="molecule type" value="Genomic_DNA"/>
</dbReference>
<evidence type="ECO:0000313" key="2">
    <source>
        <dbReference type="EMBL" id="MFD1384164.1"/>
    </source>
</evidence>
<dbReference type="Gene3D" id="1.20.1530.20">
    <property type="match status" value="1"/>
</dbReference>
<keyword evidence="3" id="KW-1185">Reference proteome</keyword>
<keyword evidence="1" id="KW-0472">Membrane</keyword>
<keyword evidence="1" id="KW-0812">Transmembrane</keyword>
<evidence type="ECO:0008006" key="4">
    <source>
        <dbReference type="Google" id="ProtNLM"/>
    </source>
</evidence>
<dbReference type="InterPro" id="IPR038770">
    <property type="entry name" value="Na+/solute_symporter_sf"/>
</dbReference>
<feature type="transmembrane region" description="Helical" evidence="1">
    <location>
        <begin position="123"/>
        <end position="143"/>
    </location>
</feature>
<keyword evidence="1" id="KW-1133">Transmembrane helix</keyword>
<feature type="transmembrane region" description="Helical" evidence="1">
    <location>
        <begin position="262"/>
        <end position="283"/>
    </location>
</feature>
<name>A0ABW4B300_9GAMM</name>
<feature type="transmembrane region" description="Helical" evidence="1">
    <location>
        <begin position="9"/>
        <end position="27"/>
    </location>
</feature>
<accession>A0ABW4B300</accession>
<feature type="transmembrane region" description="Helical" evidence="1">
    <location>
        <begin position="33"/>
        <end position="51"/>
    </location>
</feature>
<gene>
    <name evidence="2" type="ORF">ACFQ45_12340</name>
</gene>
<proteinExistence type="predicted"/>
<sequence length="303" mass="33280">MLTFLVKHSLAGMFLCAIIGFTFPIASNFLFPFLPIVLFTLMLLTLLGMPMERLIQRVMNKSVWLYGLVHSAFYMALFTLACWVFGATPELTLAILGVGATGSLFATPAIVRALGFDSLEAMAMTIVSTLLLPLALFVPIHFIHLSDGGLDFVTYAMRLLIFILGPILISYSAHKFLPKEPLQRVLLKVSPYTILLVFAFPFGLVGSYRGLWEADRAEAVVYLLIAISIVAVFFVVTFFLYRKQGHELALTAAITAGNRNVLLTYSIAGALLGPAFLPLAGALQVPTYLLPVITKRLHKYLSA</sequence>
<dbReference type="RefSeq" id="WP_377368130.1">
    <property type="nucleotide sequence ID" value="NZ_JBHTMN010000014.1"/>
</dbReference>
<feature type="transmembrane region" description="Helical" evidence="1">
    <location>
        <begin position="63"/>
        <end position="86"/>
    </location>
</feature>